<dbReference type="GO" id="GO:0008998">
    <property type="term" value="F:ribonucleoside-triphosphate reductase (thioredoxin) activity"/>
    <property type="evidence" value="ECO:0007669"/>
    <property type="project" value="InterPro"/>
</dbReference>
<dbReference type="KEGG" id="trz:GWP43_08380"/>
<name>A0A6P1Y119_9SPIR</name>
<proteinExistence type="predicted"/>
<gene>
    <name evidence="2" type="ORF">GWP43_08380</name>
</gene>
<organism evidence="2 3">
    <name type="scientific">Treponema vincentii</name>
    <dbReference type="NCBI Taxonomy" id="69710"/>
    <lineage>
        <taxon>Bacteria</taxon>
        <taxon>Pseudomonadati</taxon>
        <taxon>Spirochaetota</taxon>
        <taxon>Spirochaetia</taxon>
        <taxon>Spirochaetales</taxon>
        <taxon>Treponemataceae</taxon>
        <taxon>Treponema</taxon>
    </lineage>
</organism>
<reference evidence="2 3" key="1">
    <citation type="submission" date="2020-01" db="EMBL/GenBank/DDBJ databases">
        <title>Complete genome sequence of a human oral phylogroup 1 Treponema sp. strain ATCC 700766, originally isolated from periodontitis dental plaque.</title>
        <authorList>
            <person name="Chan Y."/>
            <person name="Huo Y.-B."/>
            <person name="Yu X.-L."/>
            <person name="Zeng H."/>
            <person name="Leung W.-K."/>
            <person name="Watt R.M."/>
        </authorList>
    </citation>
    <scope>NUCLEOTIDE SEQUENCE [LARGE SCALE GENOMIC DNA]</scope>
    <source>
        <strain evidence="2 3">OMZ 804</strain>
    </source>
</reference>
<dbReference type="AlphaFoldDB" id="A0A6P1Y119"/>
<dbReference type="InterPro" id="IPR012833">
    <property type="entry name" value="NrdD"/>
</dbReference>
<dbReference type="Proteomes" id="UP000464374">
    <property type="component" value="Chromosome"/>
</dbReference>
<dbReference type="Pfam" id="PF13597">
    <property type="entry name" value="NRDD"/>
    <property type="match status" value="1"/>
</dbReference>
<dbReference type="SUPFAM" id="SSF52833">
    <property type="entry name" value="Thioredoxin-like"/>
    <property type="match status" value="1"/>
</dbReference>
<evidence type="ECO:0000313" key="3">
    <source>
        <dbReference type="Proteomes" id="UP000464374"/>
    </source>
</evidence>
<dbReference type="Pfam" id="PF00462">
    <property type="entry name" value="Glutaredoxin"/>
    <property type="match status" value="1"/>
</dbReference>
<protein>
    <recommendedName>
        <fullName evidence="1">Glutaredoxin domain-containing protein</fullName>
    </recommendedName>
</protein>
<sequence length="170" mass="19193">MRTREAIDADIAAAQSDLQNVHGSTTEVYARIVGYYRSVRNWNKGKREEFSERKMFEHENPKTPLYAGQSTVVDTGTTSIQYPAFFEVYTRKTCPNCPPVKDYCNNLGIDIRYIDADTEEGIKAAAKHGVRSCPTVIMYNESEKELSRAYSVADLKAYRLTPYTAEAVIA</sequence>
<dbReference type="InterPro" id="IPR002109">
    <property type="entry name" value="Glutaredoxin"/>
</dbReference>
<dbReference type="RefSeq" id="WP_162663779.1">
    <property type="nucleotide sequence ID" value="NZ_CP048020.1"/>
</dbReference>
<evidence type="ECO:0000259" key="1">
    <source>
        <dbReference type="Pfam" id="PF00462"/>
    </source>
</evidence>
<accession>A0A6P1Y119</accession>
<dbReference type="GO" id="GO:0006260">
    <property type="term" value="P:DNA replication"/>
    <property type="evidence" value="ECO:0007669"/>
    <property type="project" value="InterPro"/>
</dbReference>
<feature type="domain" description="Glutaredoxin" evidence="1">
    <location>
        <begin position="87"/>
        <end position="136"/>
    </location>
</feature>
<dbReference type="EMBL" id="CP048020">
    <property type="protein sequence ID" value="QHX43457.1"/>
    <property type="molecule type" value="Genomic_DNA"/>
</dbReference>
<evidence type="ECO:0000313" key="2">
    <source>
        <dbReference type="EMBL" id="QHX43457.1"/>
    </source>
</evidence>
<dbReference type="Gene3D" id="3.40.30.10">
    <property type="entry name" value="Glutaredoxin"/>
    <property type="match status" value="1"/>
</dbReference>
<dbReference type="InterPro" id="IPR036249">
    <property type="entry name" value="Thioredoxin-like_sf"/>
</dbReference>